<dbReference type="InterPro" id="IPR036322">
    <property type="entry name" value="WD40_repeat_dom_sf"/>
</dbReference>
<dbReference type="InterPro" id="IPR050687">
    <property type="entry name" value="Dynein_IC"/>
</dbReference>
<accession>A0AA88GR73</accession>
<evidence type="ECO:0008006" key="9">
    <source>
        <dbReference type="Google" id="ProtNLM"/>
    </source>
</evidence>
<dbReference type="Gene3D" id="2.130.10.10">
    <property type="entry name" value="YVTN repeat-like/Quinoprotein amine dehydrogenase"/>
    <property type="match status" value="2"/>
</dbReference>
<dbReference type="PANTHER" id="PTHR12442">
    <property type="entry name" value="DYNEIN INTERMEDIATE CHAIN"/>
    <property type="match status" value="1"/>
</dbReference>
<feature type="compositionally biased region" description="Low complexity" evidence="6">
    <location>
        <begin position="7"/>
        <end position="21"/>
    </location>
</feature>
<keyword evidence="2" id="KW-0963">Cytoplasm</keyword>
<dbReference type="InterPro" id="IPR001680">
    <property type="entry name" value="WD40_rpt"/>
</dbReference>
<evidence type="ECO:0000256" key="1">
    <source>
        <dbReference type="ARBA" id="ARBA00004496"/>
    </source>
</evidence>
<dbReference type="GO" id="GO:0042073">
    <property type="term" value="P:intraciliary transport"/>
    <property type="evidence" value="ECO:0007669"/>
    <property type="project" value="TreeGrafter"/>
</dbReference>
<sequence length="559" mass="62740">MNKRPISTHQGRSTSSGSSASTNHEVFYSFGFIHGVSIGSKWGQQQNESTEHSTQTMTITYEDEGMQSRESCVSNEYSIQEGIVNNQEIQTDSEEEVIKRIKQECEQKVSTGSILSFLKNVMPQMEKELENAETVHYVSFMDYDVNWSVDIEEMSAAHELKLPERVLKKLKEPLSVTDLSWNCKGNMLGVSFGRLNTTGWCIEPGYICFYLINPDIYTDFNLDPKVTIENEESFVMKIAFHPDKHNIVAAGTYDGGIKVYKVHQDTDTLLCQTPIETYSHRDPVTSLQWVKNRYDDSFLIVSMSGDGKMFLWTINNKLEQPLTAISLVHPSKGTPLGGSSLSFLNLFGSSALSQKKVPTLDSSFILGTEVGNIYKLAISDSKMITTRKLATLKKGVVNFKEEKIEFSYDNGTGYVHTIDSNSFNKDLFMSCTNDGLVRLFNSFKDKDILTLQPSTDRCAGAKFSPFRPMVIGVANSNGHLYMYDLLESFTEPINDIDVTQDGKSLTCLEFNKHNSLLLATGDSSGRAKVFLISTRLSQMQPQEILKCHQLFSLSSIKNN</sequence>
<keyword evidence="4" id="KW-0677">Repeat</keyword>
<evidence type="ECO:0000256" key="5">
    <source>
        <dbReference type="SAM" id="Coils"/>
    </source>
</evidence>
<dbReference type="SMART" id="SM00320">
    <property type="entry name" value="WD40"/>
    <property type="match status" value="5"/>
</dbReference>
<evidence type="ECO:0000256" key="2">
    <source>
        <dbReference type="ARBA" id="ARBA00022490"/>
    </source>
</evidence>
<dbReference type="PANTHER" id="PTHR12442:SF26">
    <property type="entry name" value="CYTOPLASMIC DYNEIN 2 INTERMEDIATE CHAIN 2"/>
    <property type="match status" value="1"/>
</dbReference>
<reference evidence="7 8" key="1">
    <citation type="journal article" date="2018" name="BMC Genomics">
        <title>The genome of Naegleria lovaniensis, the basis for a comparative approach to unravel pathogenicity factors of the human pathogenic amoeba N. fowleri.</title>
        <authorList>
            <person name="Liechti N."/>
            <person name="Schurch N."/>
            <person name="Bruggmann R."/>
            <person name="Wittwer M."/>
        </authorList>
    </citation>
    <scope>NUCLEOTIDE SEQUENCE [LARGE SCALE GENOMIC DNA]</scope>
    <source>
        <strain evidence="7 8">ATCC 30569</strain>
    </source>
</reference>
<evidence type="ECO:0000313" key="8">
    <source>
        <dbReference type="Proteomes" id="UP000816034"/>
    </source>
</evidence>
<name>A0AA88GR73_NAELO</name>
<feature type="region of interest" description="Disordered" evidence="6">
    <location>
        <begin position="1"/>
        <end position="21"/>
    </location>
</feature>
<dbReference type="RefSeq" id="XP_044548716.1">
    <property type="nucleotide sequence ID" value="XM_044694707.1"/>
</dbReference>
<dbReference type="InterPro" id="IPR015943">
    <property type="entry name" value="WD40/YVTN_repeat-like_dom_sf"/>
</dbReference>
<dbReference type="GO" id="GO:0005868">
    <property type="term" value="C:cytoplasmic dynein complex"/>
    <property type="evidence" value="ECO:0007669"/>
    <property type="project" value="TreeGrafter"/>
</dbReference>
<dbReference type="Proteomes" id="UP000816034">
    <property type="component" value="Unassembled WGS sequence"/>
</dbReference>
<dbReference type="GO" id="GO:0045504">
    <property type="term" value="F:dynein heavy chain binding"/>
    <property type="evidence" value="ECO:0007669"/>
    <property type="project" value="TreeGrafter"/>
</dbReference>
<dbReference type="GO" id="GO:0097014">
    <property type="term" value="C:ciliary plasm"/>
    <property type="evidence" value="ECO:0007669"/>
    <property type="project" value="TreeGrafter"/>
</dbReference>
<dbReference type="SUPFAM" id="SSF50978">
    <property type="entry name" value="WD40 repeat-like"/>
    <property type="match status" value="1"/>
</dbReference>
<dbReference type="GeneID" id="68097459"/>
<keyword evidence="5" id="KW-0175">Coiled coil</keyword>
<dbReference type="AlphaFoldDB" id="A0AA88GR73"/>
<evidence type="ECO:0000256" key="3">
    <source>
        <dbReference type="ARBA" id="ARBA00022574"/>
    </source>
</evidence>
<evidence type="ECO:0000313" key="7">
    <source>
        <dbReference type="EMBL" id="KAG2383037.1"/>
    </source>
</evidence>
<feature type="coiled-coil region" evidence="5">
    <location>
        <begin position="84"/>
        <end position="135"/>
    </location>
</feature>
<dbReference type="EMBL" id="PYSW02000022">
    <property type="protein sequence ID" value="KAG2383037.1"/>
    <property type="molecule type" value="Genomic_DNA"/>
</dbReference>
<evidence type="ECO:0000256" key="4">
    <source>
        <dbReference type="ARBA" id="ARBA00022737"/>
    </source>
</evidence>
<dbReference type="GO" id="GO:0045503">
    <property type="term" value="F:dynein light chain binding"/>
    <property type="evidence" value="ECO:0007669"/>
    <property type="project" value="TreeGrafter"/>
</dbReference>
<keyword evidence="3" id="KW-0853">WD repeat</keyword>
<comment type="caution">
    <text evidence="7">The sequence shown here is derived from an EMBL/GenBank/DDBJ whole genome shotgun (WGS) entry which is preliminary data.</text>
</comment>
<keyword evidence="8" id="KW-1185">Reference proteome</keyword>
<dbReference type="Pfam" id="PF00400">
    <property type="entry name" value="WD40"/>
    <property type="match status" value="1"/>
</dbReference>
<evidence type="ECO:0000256" key="6">
    <source>
        <dbReference type="SAM" id="MobiDB-lite"/>
    </source>
</evidence>
<gene>
    <name evidence="7" type="ORF">C9374_005004</name>
</gene>
<organism evidence="7 8">
    <name type="scientific">Naegleria lovaniensis</name>
    <name type="common">Amoeba</name>
    <dbReference type="NCBI Taxonomy" id="51637"/>
    <lineage>
        <taxon>Eukaryota</taxon>
        <taxon>Discoba</taxon>
        <taxon>Heterolobosea</taxon>
        <taxon>Tetramitia</taxon>
        <taxon>Eutetramitia</taxon>
        <taxon>Vahlkampfiidae</taxon>
        <taxon>Naegleria</taxon>
    </lineage>
</organism>
<protein>
    <recommendedName>
        <fullName evidence="9">Guanine nucleotide-binding protein subunit beta-like protein</fullName>
    </recommendedName>
</protein>
<proteinExistence type="predicted"/>
<comment type="subcellular location">
    <subcellularLocation>
        <location evidence="1">Cytoplasm</location>
    </subcellularLocation>
</comment>